<dbReference type="GO" id="GO:0003677">
    <property type="term" value="F:DNA binding"/>
    <property type="evidence" value="ECO:0007669"/>
    <property type="project" value="InterPro"/>
</dbReference>
<dbReference type="FunFam" id="3.40.50.300:FF:000437">
    <property type="entry name" value="ATP-dependent DNA helicase DinG"/>
    <property type="match status" value="1"/>
</dbReference>
<reference evidence="10" key="2">
    <citation type="submission" date="2014-05" db="EMBL/GenBank/DDBJ databases">
        <title>Draft genome sequence of Virgibacillus massiliensis Vm-5.</title>
        <authorList>
            <person name="Khelaifia S."/>
            <person name="Croce O."/>
            <person name="Lagier J.C."/>
            <person name="Raoult D."/>
        </authorList>
    </citation>
    <scope>NUCLEOTIDE SEQUENCE [LARGE SCALE GENOMIC DNA]</scope>
    <source>
        <strain evidence="10">Vm-5</strain>
    </source>
</reference>
<dbReference type="Proteomes" id="UP000028875">
    <property type="component" value="Unassembled WGS sequence"/>
</dbReference>
<comment type="similarity">
    <text evidence="6 7">Belongs to the helicase family. DinG subfamily. Type 2 sub-subfamily.</text>
</comment>
<dbReference type="GO" id="GO:0005524">
    <property type="term" value="F:ATP binding"/>
    <property type="evidence" value="ECO:0007669"/>
    <property type="project" value="UniProtKB-UniRule"/>
</dbReference>
<dbReference type="Gene3D" id="3.30.420.10">
    <property type="entry name" value="Ribonuclease H-like superfamily/Ribonuclease H"/>
    <property type="match status" value="1"/>
</dbReference>
<dbReference type="SUPFAM" id="SSF52540">
    <property type="entry name" value="P-loop containing nucleoside triphosphate hydrolases"/>
    <property type="match status" value="2"/>
</dbReference>
<dbReference type="FunFam" id="3.30.420.10:FF:000045">
    <property type="entry name" value="3'-5' exonuclease DinG"/>
    <property type="match status" value="1"/>
</dbReference>
<evidence type="ECO:0000259" key="8">
    <source>
        <dbReference type="PROSITE" id="PS51193"/>
    </source>
</evidence>
<accession>A0A024QBF0</accession>
<evidence type="ECO:0000256" key="6">
    <source>
        <dbReference type="HAMAP-Rule" id="MF_02206"/>
    </source>
</evidence>
<evidence type="ECO:0000256" key="3">
    <source>
        <dbReference type="ARBA" id="ARBA00022801"/>
    </source>
</evidence>
<dbReference type="RefSeq" id="WP_038243951.1">
    <property type="nucleotide sequence ID" value="NZ_BNER01000002.1"/>
</dbReference>
<dbReference type="GO" id="GO:0003887">
    <property type="term" value="F:DNA-directed DNA polymerase activity"/>
    <property type="evidence" value="ECO:0007669"/>
    <property type="project" value="InterPro"/>
</dbReference>
<dbReference type="InterPro" id="IPR012337">
    <property type="entry name" value="RNaseH-like_sf"/>
</dbReference>
<evidence type="ECO:0000313" key="10">
    <source>
        <dbReference type="Proteomes" id="UP000028875"/>
    </source>
</evidence>
<comment type="function">
    <text evidence="6 7">3'-5' exonuclease.</text>
</comment>
<dbReference type="OrthoDB" id="9803913at2"/>
<dbReference type="InterPro" id="IPR013520">
    <property type="entry name" value="Ribonucl_H"/>
</dbReference>
<evidence type="ECO:0000256" key="5">
    <source>
        <dbReference type="ARBA" id="ARBA00022840"/>
    </source>
</evidence>
<dbReference type="GO" id="GO:0006260">
    <property type="term" value="P:DNA replication"/>
    <property type="evidence" value="ECO:0007669"/>
    <property type="project" value="InterPro"/>
</dbReference>
<sequence>MNRYVVIDLETTGNAPGKEDRIIEVGIVVIENDSIVDSYSTLLNPKKEIPLFITNLTGISDSDVAYAPSFEDNADEIIQLFTDSYLIAHNVPFDLGFLNVELENCGKPKLINPVLDTVELSRILFPTSPSFKLSQLTEYLEINHNEPHRALSDAFVTAKLFLKLKEKMESLPYETIVQLLHLEKTLKSDVYELLHNCQEKLMFQTEEDPNMDSYHGIAYRRSKQDKESPMTPDCSFGELLDEIYEDNGTMEQKIVNYEKRPGQRVMSETVFDAFQGHQHAFIEAETGTGKSLAYLIPTIYEAITENKRIVISTFTTQLQTQLLEDEIPMIRQLVRFPFKATLLKGKSHYISLERLEQELSHTQHDNYDITLTKAMIVVWLTDTVTGDIDEIQLPSSGYMFFSRISADMEDNIDPSSPWFSRSYYQKARRRAQQANIVITNHALLCTDMFNDYQLLPSYHKAIIDEAHHLEDTASRHYGLKLDYVHLQYMLNQLGKVEDNKLISKILSHYNGAREQLPLENWDIVLEEAKHETDDLFRHLFQYVLDQHKSDKSLSDIGRTQYRFEDGKEIPDKWNVIKEMVTRLTFYLRDLIHGLALIEFHLVKQFDFQTEDKEEIQVHTEHLQECIDRLEQLFLIAQTDKQIKWIEIETYGAKNAVYLYSEPTDVARVLADHFFQVKDSIILTSATLTMKQSFDFIQARLGVSSERLITQKIASPFSYQDQVQLMVPNDFPDIKYGKMDDFIYATCEAILSLAEITKGRMLVLFTSYDMLKKSHTILKESLDIGKYALIAQGISSGSRTRLKKNFQTFDQAILLGTSSFWEGVDIPGEALSCLMIVRLPFQPPDHPVHEAKSTYLKEQGKNAFMEFSLPNAVIRFKQGFGRLIRSTSDRGIVFVCDTRIIKARYGKYFIESIPNVPLSYETTPLLMEKAKKWF</sequence>
<dbReference type="InterPro" id="IPR036397">
    <property type="entry name" value="RNaseH_sf"/>
</dbReference>
<dbReference type="InterPro" id="IPR014013">
    <property type="entry name" value="Helic_SF1/SF2_ATP-bd_DinG/Rad3"/>
</dbReference>
<dbReference type="STRING" id="1462526.BN990_02143"/>
<name>A0A024QBF0_9BACI</name>
<evidence type="ECO:0000256" key="2">
    <source>
        <dbReference type="ARBA" id="ARBA00022741"/>
    </source>
</evidence>
<dbReference type="InterPro" id="IPR027417">
    <property type="entry name" value="P-loop_NTPase"/>
</dbReference>
<feature type="short sequence motif" description="DEAH box" evidence="6">
    <location>
        <begin position="464"/>
        <end position="467"/>
    </location>
</feature>
<dbReference type="SUPFAM" id="SSF53098">
    <property type="entry name" value="Ribonuclease H-like"/>
    <property type="match status" value="1"/>
</dbReference>
<dbReference type="Gene3D" id="3.40.50.300">
    <property type="entry name" value="P-loop containing nucleotide triphosphate hydrolases"/>
    <property type="match status" value="2"/>
</dbReference>
<dbReference type="EC" id="3.1.-.-" evidence="6 7"/>
<dbReference type="Pfam" id="PF00270">
    <property type="entry name" value="DEAD"/>
    <property type="match status" value="1"/>
</dbReference>
<protein>
    <recommendedName>
        <fullName evidence="6 7">3'-5' exonuclease DinG</fullName>
        <ecNumber evidence="6 7">3.1.-.-</ecNumber>
    </recommendedName>
</protein>
<dbReference type="AlphaFoldDB" id="A0A024QBF0"/>
<dbReference type="InterPro" id="IPR006555">
    <property type="entry name" value="ATP-dep_Helicase_C"/>
</dbReference>
<dbReference type="CDD" id="cd06127">
    <property type="entry name" value="DEDDh"/>
    <property type="match status" value="1"/>
</dbReference>
<dbReference type="NCBIfam" id="NF005981">
    <property type="entry name" value="PRK08074.1"/>
    <property type="match status" value="1"/>
</dbReference>
<keyword evidence="2 6" id="KW-0547">Nucleotide-binding</keyword>
<dbReference type="Pfam" id="PF00929">
    <property type="entry name" value="RNase_T"/>
    <property type="match status" value="1"/>
</dbReference>
<dbReference type="GO" id="GO:0003678">
    <property type="term" value="F:DNA helicase activity"/>
    <property type="evidence" value="ECO:0007669"/>
    <property type="project" value="TreeGrafter"/>
</dbReference>
<dbReference type="eggNOG" id="COG1199">
    <property type="taxonomic scope" value="Bacteria"/>
</dbReference>
<dbReference type="NCBIfam" id="TIGR01407">
    <property type="entry name" value="dinG_rel"/>
    <property type="match status" value="1"/>
</dbReference>
<feature type="domain" description="Helicase ATP-binding" evidence="8">
    <location>
        <begin position="249"/>
        <end position="513"/>
    </location>
</feature>
<dbReference type="SMART" id="SM00479">
    <property type="entry name" value="EXOIII"/>
    <property type="match status" value="1"/>
</dbReference>
<dbReference type="PROSITE" id="PS51193">
    <property type="entry name" value="HELICASE_ATP_BIND_2"/>
    <property type="match status" value="1"/>
</dbReference>
<dbReference type="HAMAP" id="MF_02206">
    <property type="entry name" value="DinG_exonucl"/>
    <property type="match status" value="1"/>
</dbReference>
<reference evidence="9 10" key="1">
    <citation type="submission" date="2014-03" db="EMBL/GenBank/DDBJ databases">
        <authorList>
            <person name="Urmite Genomes U."/>
        </authorList>
    </citation>
    <scope>NUCLEOTIDE SEQUENCE [LARGE SCALE GENOMIC DNA]</scope>
    <source>
        <strain evidence="9 10">Vm-5</strain>
    </source>
</reference>
<dbReference type="InterPro" id="IPR045028">
    <property type="entry name" value="DinG/Rad3-like"/>
</dbReference>
<dbReference type="eggNOG" id="COG0847">
    <property type="taxonomic scope" value="Bacteria"/>
</dbReference>
<dbReference type="InterPro" id="IPR006054">
    <property type="entry name" value="DnaQ"/>
</dbReference>
<keyword evidence="5 6" id="KW-0067">ATP-binding</keyword>
<dbReference type="PANTHER" id="PTHR11472:SF34">
    <property type="entry name" value="REGULATOR OF TELOMERE ELONGATION HELICASE 1"/>
    <property type="match status" value="1"/>
</dbReference>
<organism evidence="9 10">
    <name type="scientific">Virgibacillus massiliensis</name>
    <dbReference type="NCBI Taxonomy" id="1462526"/>
    <lineage>
        <taxon>Bacteria</taxon>
        <taxon>Bacillati</taxon>
        <taxon>Bacillota</taxon>
        <taxon>Bacilli</taxon>
        <taxon>Bacillales</taxon>
        <taxon>Bacillaceae</taxon>
        <taxon>Virgibacillus</taxon>
    </lineage>
</organism>
<dbReference type="InterPro" id="IPR006310">
    <property type="entry name" value="DinG"/>
</dbReference>
<dbReference type="GO" id="GO:0016818">
    <property type="term" value="F:hydrolase activity, acting on acid anhydrides, in phosphorus-containing anhydrides"/>
    <property type="evidence" value="ECO:0007669"/>
    <property type="project" value="InterPro"/>
</dbReference>
<dbReference type="PANTHER" id="PTHR11472">
    <property type="entry name" value="DNA REPAIR DEAD HELICASE RAD3/XP-D SUBFAMILY MEMBER"/>
    <property type="match status" value="1"/>
</dbReference>
<dbReference type="NCBIfam" id="TIGR00573">
    <property type="entry name" value="dnaq"/>
    <property type="match status" value="1"/>
</dbReference>
<dbReference type="GO" id="GO:0008408">
    <property type="term" value="F:3'-5' exonuclease activity"/>
    <property type="evidence" value="ECO:0007669"/>
    <property type="project" value="UniProtKB-UniRule"/>
</dbReference>
<gene>
    <name evidence="6 7 9" type="primary">dinG</name>
    <name evidence="9" type="ORF">BN990_02143</name>
</gene>
<feature type="binding site" evidence="6">
    <location>
        <begin position="284"/>
        <end position="291"/>
    </location>
    <ligand>
        <name>ATP</name>
        <dbReference type="ChEBI" id="CHEBI:30616"/>
    </ligand>
</feature>
<proteinExistence type="inferred from homology"/>
<evidence type="ECO:0000256" key="1">
    <source>
        <dbReference type="ARBA" id="ARBA00022722"/>
    </source>
</evidence>
<keyword evidence="1 6" id="KW-0540">Nuclease</keyword>
<evidence type="ECO:0000313" key="9">
    <source>
        <dbReference type="EMBL" id="CDQ39829.1"/>
    </source>
</evidence>
<keyword evidence="4 6" id="KW-0269">Exonuclease</keyword>
<evidence type="ECO:0000256" key="4">
    <source>
        <dbReference type="ARBA" id="ARBA00022839"/>
    </source>
</evidence>
<dbReference type="SMART" id="SM00491">
    <property type="entry name" value="HELICc2"/>
    <property type="match status" value="1"/>
</dbReference>
<dbReference type="EMBL" id="CCDP010000001">
    <property type="protein sequence ID" value="CDQ39829.1"/>
    <property type="molecule type" value="Genomic_DNA"/>
</dbReference>
<keyword evidence="10" id="KW-1185">Reference proteome</keyword>
<keyword evidence="3 6" id="KW-0378">Hydrolase</keyword>
<dbReference type="Pfam" id="PF13307">
    <property type="entry name" value="Helicase_C_2"/>
    <property type="match status" value="1"/>
</dbReference>
<evidence type="ECO:0000256" key="7">
    <source>
        <dbReference type="RuleBase" id="RU364106"/>
    </source>
</evidence>
<comment type="caution">
    <text evidence="9">The sequence shown here is derived from an EMBL/GenBank/DDBJ whole genome shotgun (WGS) entry which is preliminary data.</text>
</comment>
<dbReference type="InterPro" id="IPR011545">
    <property type="entry name" value="DEAD/DEAH_box_helicase_dom"/>
</dbReference>